<feature type="transmembrane region" description="Helical" evidence="6">
    <location>
        <begin position="6"/>
        <end position="25"/>
    </location>
</feature>
<name>A0A3L8PPN8_9ACTN</name>
<feature type="transmembrane region" description="Helical" evidence="6">
    <location>
        <begin position="111"/>
        <end position="133"/>
    </location>
</feature>
<comment type="caution">
    <text evidence="8">The sequence shown here is derived from an EMBL/GenBank/DDBJ whole genome shotgun (WGS) entry which is preliminary data.</text>
</comment>
<dbReference type="Pfam" id="PF00482">
    <property type="entry name" value="T2SSF"/>
    <property type="match status" value="1"/>
</dbReference>
<feature type="transmembrane region" description="Helical" evidence="6">
    <location>
        <begin position="87"/>
        <end position="105"/>
    </location>
</feature>
<accession>A0A3L8PPN8</accession>
<dbReference type="PANTHER" id="PTHR35007:SF2">
    <property type="entry name" value="PILUS ASSEMBLE PROTEIN"/>
    <property type="match status" value="1"/>
</dbReference>
<keyword evidence="3 6" id="KW-0812">Transmembrane</keyword>
<evidence type="ECO:0000313" key="9">
    <source>
        <dbReference type="Proteomes" id="UP000282515"/>
    </source>
</evidence>
<feature type="domain" description="Type II secretion system protein GspF" evidence="7">
    <location>
        <begin position="151"/>
        <end position="276"/>
    </location>
</feature>
<gene>
    <name evidence="8" type="ORF">D9V41_06315</name>
</gene>
<dbReference type="AlphaFoldDB" id="A0A3L8PPN8"/>
<protein>
    <submittedName>
        <fullName evidence="8">Type II secretion system F family protein</fullName>
    </submittedName>
</protein>
<evidence type="ECO:0000256" key="2">
    <source>
        <dbReference type="ARBA" id="ARBA00022475"/>
    </source>
</evidence>
<sequence>MLLIAVLLLTGSLLACAVALGLLALPDATVRRRVRRLTPGDGAARPSPNLAPPTWARWLAPPRTRQRLRRHLLLAGHPEGWTLNRLIVAKPLGLAAGGLFALVVISRTDGLLLVVAGLGIAALGYVVPDLLLYNRAIKRQEQIQRELPDLLDQVVISIEAGVGFEAALARVAQTNSGPLPDEIRRLLQDMALGWSRREAYLALAERTTVEELRGFCKAVIQAEDFGVSLATVVRTQAREMRISRRARAETRAQQVPVKILLPLVFCILPVLFVVILGPPIVAAFHLR</sequence>
<feature type="transmembrane region" description="Helical" evidence="6">
    <location>
        <begin position="259"/>
        <end position="284"/>
    </location>
</feature>
<comment type="subcellular location">
    <subcellularLocation>
        <location evidence="1">Cell membrane</location>
        <topology evidence="1">Multi-pass membrane protein</topology>
    </subcellularLocation>
</comment>
<dbReference type="OrthoDB" id="9810662at2"/>
<keyword evidence="9" id="KW-1185">Reference proteome</keyword>
<keyword evidence="2" id="KW-1003">Cell membrane</keyword>
<proteinExistence type="predicted"/>
<evidence type="ECO:0000256" key="1">
    <source>
        <dbReference type="ARBA" id="ARBA00004651"/>
    </source>
</evidence>
<dbReference type="InterPro" id="IPR018076">
    <property type="entry name" value="T2SS_GspF_dom"/>
</dbReference>
<dbReference type="Proteomes" id="UP000282515">
    <property type="component" value="Unassembled WGS sequence"/>
</dbReference>
<evidence type="ECO:0000256" key="3">
    <source>
        <dbReference type="ARBA" id="ARBA00022692"/>
    </source>
</evidence>
<evidence type="ECO:0000313" key="8">
    <source>
        <dbReference type="EMBL" id="RLV56673.1"/>
    </source>
</evidence>
<dbReference type="RefSeq" id="WP_121793678.1">
    <property type="nucleotide sequence ID" value="NZ_RDBF01000003.1"/>
</dbReference>
<evidence type="ECO:0000256" key="5">
    <source>
        <dbReference type="ARBA" id="ARBA00023136"/>
    </source>
</evidence>
<evidence type="ECO:0000256" key="6">
    <source>
        <dbReference type="SAM" id="Phobius"/>
    </source>
</evidence>
<dbReference type="GO" id="GO:0005886">
    <property type="term" value="C:plasma membrane"/>
    <property type="evidence" value="ECO:0007669"/>
    <property type="project" value="UniProtKB-SubCell"/>
</dbReference>
<evidence type="ECO:0000256" key="4">
    <source>
        <dbReference type="ARBA" id="ARBA00022989"/>
    </source>
</evidence>
<reference evidence="8 9" key="1">
    <citation type="submission" date="2018-10" db="EMBL/GenBank/DDBJ databases">
        <title>Aeromicrobium sp. 9W16Y-2 whole genome shotgun sequence.</title>
        <authorList>
            <person name="Li F."/>
        </authorList>
    </citation>
    <scope>NUCLEOTIDE SEQUENCE [LARGE SCALE GENOMIC DNA]</scope>
    <source>
        <strain evidence="8 9">9W16Y-2</strain>
    </source>
</reference>
<organism evidence="8 9">
    <name type="scientific">Aeromicrobium phragmitis</name>
    <dbReference type="NCBI Taxonomy" id="2478914"/>
    <lineage>
        <taxon>Bacteria</taxon>
        <taxon>Bacillati</taxon>
        <taxon>Actinomycetota</taxon>
        <taxon>Actinomycetes</taxon>
        <taxon>Propionibacteriales</taxon>
        <taxon>Nocardioidaceae</taxon>
        <taxon>Aeromicrobium</taxon>
    </lineage>
</organism>
<dbReference type="PANTHER" id="PTHR35007">
    <property type="entry name" value="INTEGRAL MEMBRANE PROTEIN-RELATED"/>
    <property type="match status" value="1"/>
</dbReference>
<keyword evidence="4 6" id="KW-1133">Transmembrane helix</keyword>
<evidence type="ECO:0000259" key="7">
    <source>
        <dbReference type="Pfam" id="PF00482"/>
    </source>
</evidence>
<keyword evidence="5 6" id="KW-0472">Membrane</keyword>
<dbReference type="EMBL" id="RDBF01000003">
    <property type="protein sequence ID" value="RLV56673.1"/>
    <property type="molecule type" value="Genomic_DNA"/>
</dbReference>